<proteinExistence type="predicted"/>
<accession>A0ACD4NTD1</accession>
<evidence type="ECO:0000313" key="1">
    <source>
        <dbReference type="EMBL" id="WAJ30090.1"/>
    </source>
</evidence>
<organism evidence="1 2">
    <name type="scientific">Antarcticirhabdus aurantiaca</name>
    <dbReference type="NCBI Taxonomy" id="2606717"/>
    <lineage>
        <taxon>Bacteria</taxon>
        <taxon>Pseudomonadati</taxon>
        <taxon>Pseudomonadota</taxon>
        <taxon>Alphaproteobacteria</taxon>
        <taxon>Hyphomicrobiales</taxon>
        <taxon>Aurantimonadaceae</taxon>
        <taxon>Antarcticirhabdus</taxon>
    </lineage>
</organism>
<name>A0ACD4NTD1_9HYPH</name>
<evidence type="ECO:0000313" key="2">
    <source>
        <dbReference type="Proteomes" id="UP001163223"/>
    </source>
</evidence>
<dbReference type="EMBL" id="CP113520">
    <property type="protein sequence ID" value="WAJ30090.1"/>
    <property type="molecule type" value="Genomic_DNA"/>
</dbReference>
<dbReference type="Proteomes" id="UP001163223">
    <property type="component" value="Chromosome"/>
</dbReference>
<keyword evidence="2" id="KW-1185">Reference proteome</keyword>
<sequence length="46" mass="4998">MRLSTLLLGLFVLALSGCLSEINKPITPNDRWSETAQILNTPASPD</sequence>
<gene>
    <name evidence="1" type="ORF">OXU80_07755</name>
</gene>
<protein>
    <submittedName>
        <fullName evidence="1">Uncharacterized protein</fullName>
    </submittedName>
</protein>
<reference evidence="1" key="1">
    <citation type="submission" date="2022-11" db="EMBL/GenBank/DDBJ databases">
        <title>beta-Carotene-producing bacterium, Jeongeuplla avenae sp. nov., alleviates the salt stress of Arabidopsis seedlings.</title>
        <authorList>
            <person name="Jiang L."/>
            <person name="Lee J."/>
        </authorList>
    </citation>
    <scope>NUCLEOTIDE SEQUENCE</scope>
    <source>
        <strain evidence="1">DY_R2A_6</strain>
    </source>
</reference>